<dbReference type="SUPFAM" id="SSF57701">
    <property type="entry name" value="Zn2/Cys6 DNA-binding domain"/>
    <property type="match status" value="1"/>
</dbReference>
<proteinExistence type="predicted"/>
<accession>A0A1G4JK74</accession>
<dbReference type="OrthoDB" id="2943660at2759"/>
<evidence type="ECO:0000256" key="5">
    <source>
        <dbReference type="ARBA" id="ARBA00023163"/>
    </source>
</evidence>
<dbReference type="CDD" id="cd12148">
    <property type="entry name" value="fungal_TF_MHR"/>
    <property type="match status" value="1"/>
</dbReference>
<keyword evidence="5" id="KW-0804">Transcription</keyword>
<keyword evidence="2" id="KW-0862">Zinc</keyword>
<evidence type="ECO:0000256" key="6">
    <source>
        <dbReference type="ARBA" id="ARBA00023242"/>
    </source>
</evidence>
<name>A0A1G4JK74_9SACH</name>
<evidence type="ECO:0000313" key="9">
    <source>
        <dbReference type="EMBL" id="SCU90960.1"/>
    </source>
</evidence>
<evidence type="ECO:0000256" key="1">
    <source>
        <dbReference type="ARBA" id="ARBA00022723"/>
    </source>
</evidence>
<dbReference type="Pfam" id="PF00172">
    <property type="entry name" value="Zn_clus"/>
    <property type="match status" value="1"/>
</dbReference>
<evidence type="ECO:0000259" key="8">
    <source>
        <dbReference type="PROSITE" id="PS50048"/>
    </source>
</evidence>
<dbReference type="PANTHER" id="PTHR31069:SF29">
    <property type="entry name" value="OLEATE-ACTIVATED TRANSCRIPTION FACTOR 1-RELATED"/>
    <property type="match status" value="1"/>
</dbReference>
<dbReference type="Proteomes" id="UP000190274">
    <property type="component" value="Chromosome F"/>
</dbReference>
<feature type="compositionally biased region" description="Polar residues" evidence="7">
    <location>
        <begin position="1"/>
        <end position="15"/>
    </location>
</feature>
<organism evidence="9 10">
    <name type="scientific">Lachancea dasiensis</name>
    <dbReference type="NCBI Taxonomy" id="1072105"/>
    <lineage>
        <taxon>Eukaryota</taxon>
        <taxon>Fungi</taxon>
        <taxon>Dikarya</taxon>
        <taxon>Ascomycota</taxon>
        <taxon>Saccharomycotina</taxon>
        <taxon>Saccharomycetes</taxon>
        <taxon>Saccharomycetales</taxon>
        <taxon>Saccharomycetaceae</taxon>
        <taxon>Lachancea</taxon>
    </lineage>
</organism>
<dbReference type="PROSITE" id="PS00463">
    <property type="entry name" value="ZN2_CY6_FUNGAL_1"/>
    <property type="match status" value="1"/>
</dbReference>
<dbReference type="InterPro" id="IPR001138">
    <property type="entry name" value="Zn2Cys6_DnaBD"/>
</dbReference>
<keyword evidence="6" id="KW-0539">Nucleus</keyword>
<evidence type="ECO:0000256" key="3">
    <source>
        <dbReference type="ARBA" id="ARBA00023015"/>
    </source>
</evidence>
<keyword evidence="10" id="KW-1185">Reference proteome</keyword>
<dbReference type="EMBL" id="LT598458">
    <property type="protein sequence ID" value="SCU90960.1"/>
    <property type="molecule type" value="Genomic_DNA"/>
</dbReference>
<sequence length="847" mass="97325">MTDSGYKSPSSTRSSEPARKARKTRVRLSLVCRNCRRRKIKCDRVQPTCGTCAKLHAECVYDYADQLEKRYSVGKAYSLGERLDELEHKFKDLRQGLKSEQLGNRGWRNDLYKQPVKVNFFDGLQPNSLTSIFKCDHKPFSDMGMIQKHKRLNHFLKFVTKSYKPLNYVVGKIVQSVGDDIDPHSDELDSVVQVLFLAPEIREILRKNTMNSQDLSPEAVDAIRRCLLGKGDGVSKKALFEPIDLEFHSSKTTPQELIDEIINILPSKKNIDRLLSYYMENVYPLVPYIDKTRVLSTVLQSIQYSPSGVVVGLNIGDHQDFARKTGCLAILLVLMRISYTAMMLVNISFEVEISNHFIRIAQKCLAHLITLSHKTNEDILSCLILMRWALLYFPTEGDVMAGSIRDMLMTLIIKHAFKIGLYRDCIEADHHQGTDERTRYFLHFRAKLWMGTLILLRSDMYLRGNFLFLGVDYAHMAPKEEDIEKYYEDDTEIEIHKVLHKQLHIFGKMSVLDRLSLQLREGSDIDDIYPKIRWLEYELQSCCPLSEVNGLVGAHADRKVLQGMRNALYFKVNVIARIYFLAIRASVVCNIEDQIRLSIGKSEWLSLTFRKVTEECFESALELGDILQTYMRTAGDSNEGRVLPDHRYIINQLVQNGVFRVAYYLIGVILTVLRVKEELKGFRWQTKNRPSLEGQIDYKVSIIDSISYSIFQYVQKMVNLGSNTLSNTYFTSFKQFLFLEYAMQIIRNEINPGVSSRLNEMMDVTDIPACIDYSTADWEKFSGFVSAALGAHESQGFFPTTGDFSVTNMLQVPENPLDQSLNPILLFDDDSTIQNMLDGDYTWTDFI</sequence>
<dbReference type="STRING" id="1266660.A0A1G4JK74"/>
<dbReference type="CDD" id="cd00067">
    <property type="entry name" value="GAL4"/>
    <property type="match status" value="1"/>
</dbReference>
<dbReference type="GO" id="GO:0000978">
    <property type="term" value="F:RNA polymerase II cis-regulatory region sequence-specific DNA binding"/>
    <property type="evidence" value="ECO:0007669"/>
    <property type="project" value="TreeGrafter"/>
</dbReference>
<feature type="domain" description="Zn(2)-C6 fungal-type" evidence="8">
    <location>
        <begin position="31"/>
        <end position="61"/>
    </location>
</feature>
<evidence type="ECO:0000313" key="10">
    <source>
        <dbReference type="Proteomes" id="UP000190274"/>
    </source>
</evidence>
<dbReference type="GO" id="GO:0005634">
    <property type="term" value="C:nucleus"/>
    <property type="evidence" value="ECO:0007669"/>
    <property type="project" value="TreeGrafter"/>
</dbReference>
<protein>
    <submittedName>
        <fullName evidence="9">LADA_0F07316g1_1</fullName>
    </submittedName>
</protein>
<feature type="region of interest" description="Disordered" evidence="7">
    <location>
        <begin position="1"/>
        <end position="22"/>
    </location>
</feature>
<keyword evidence="4" id="KW-0238">DNA-binding</keyword>
<dbReference type="GO" id="GO:0000981">
    <property type="term" value="F:DNA-binding transcription factor activity, RNA polymerase II-specific"/>
    <property type="evidence" value="ECO:0007669"/>
    <property type="project" value="InterPro"/>
</dbReference>
<dbReference type="PROSITE" id="PS50048">
    <property type="entry name" value="ZN2_CY6_FUNGAL_2"/>
    <property type="match status" value="1"/>
</dbReference>
<dbReference type="InterPro" id="IPR050675">
    <property type="entry name" value="OAF3"/>
</dbReference>
<dbReference type="AlphaFoldDB" id="A0A1G4JK74"/>
<dbReference type="GO" id="GO:0045944">
    <property type="term" value="P:positive regulation of transcription by RNA polymerase II"/>
    <property type="evidence" value="ECO:0007669"/>
    <property type="project" value="TreeGrafter"/>
</dbReference>
<reference evidence="9 10" key="1">
    <citation type="submission" date="2016-03" db="EMBL/GenBank/DDBJ databases">
        <authorList>
            <person name="Devillers H."/>
        </authorList>
    </citation>
    <scope>NUCLEOTIDE SEQUENCE [LARGE SCALE GENOMIC DNA]</scope>
    <source>
        <strain evidence="9">CBS 10888</strain>
    </source>
</reference>
<keyword evidence="1" id="KW-0479">Metal-binding</keyword>
<evidence type="ECO:0000256" key="7">
    <source>
        <dbReference type="SAM" id="MobiDB-lite"/>
    </source>
</evidence>
<dbReference type="InterPro" id="IPR036864">
    <property type="entry name" value="Zn2-C6_fun-type_DNA-bd_sf"/>
</dbReference>
<keyword evidence="3" id="KW-0805">Transcription regulation</keyword>
<dbReference type="SMART" id="SM00066">
    <property type="entry name" value="GAL4"/>
    <property type="match status" value="1"/>
</dbReference>
<dbReference type="Gene3D" id="4.10.240.10">
    <property type="entry name" value="Zn(2)-C6 fungal-type DNA-binding domain"/>
    <property type="match status" value="1"/>
</dbReference>
<dbReference type="PANTHER" id="PTHR31069">
    <property type="entry name" value="OLEATE-ACTIVATED TRANSCRIPTION FACTOR 1-RELATED"/>
    <property type="match status" value="1"/>
</dbReference>
<gene>
    <name evidence="9" type="ORF">LADA_0F07316G</name>
</gene>
<evidence type="ECO:0000256" key="2">
    <source>
        <dbReference type="ARBA" id="ARBA00022833"/>
    </source>
</evidence>
<dbReference type="GO" id="GO:0008270">
    <property type="term" value="F:zinc ion binding"/>
    <property type="evidence" value="ECO:0007669"/>
    <property type="project" value="InterPro"/>
</dbReference>
<evidence type="ECO:0000256" key="4">
    <source>
        <dbReference type="ARBA" id="ARBA00023125"/>
    </source>
</evidence>